<dbReference type="InterPro" id="IPR036188">
    <property type="entry name" value="FAD/NAD-bd_sf"/>
</dbReference>
<reference evidence="7" key="1">
    <citation type="submission" date="2016-10" db="EMBL/GenBank/DDBJ databases">
        <authorList>
            <person name="Varghese N."/>
            <person name="Submissions S."/>
        </authorList>
    </citation>
    <scope>NUCLEOTIDE SEQUENCE [LARGE SCALE GENOMIC DNA]</scope>
    <source>
        <strain evidence="7">CGMCC 4.3506</strain>
    </source>
</reference>
<dbReference type="PANTHER" id="PTHR47178">
    <property type="entry name" value="MONOOXYGENASE, FAD-BINDING"/>
    <property type="match status" value="1"/>
</dbReference>
<sequence>MRVLIIGAGTGGLCLAQGLKKAGVDVAVFERDRTPRSMLIGYRVGISPDGSKALHSCLPPEVFDEFLRTTARPPVRINMRTEKYKELLVGDLPEPLDASRSEQSVSRIAMRSALLGGLDDVVRFDKTFTHFTRNDDGTVTAFFADGTSESGDVLVGADGAQSKVRKQYLPHAKVLDSGITSIAGKLPLNDETVKLLPPLADGAVTLLFGPRGEFVIVHVMRFDNSDVEDDYIMWGYTASHDKFPDMKGMSQPELKQVVLGMTPDVHPNLRKMIALAIPETVFQIKIRTSERLKPWAPSNVTLIGDSVHLMTPGRGIGANTALRDAELLCRKLTEVARGSKDVVRAIGEYEDEMRVYGFDAVEASMELMDGNSLVHKPVIGRVASAFTRTVLRFTNSVPVLKRKMLAEDAHERDHVDLPDEVVRAG</sequence>
<feature type="domain" description="FAD-binding" evidence="5">
    <location>
        <begin position="2"/>
        <end position="35"/>
    </location>
</feature>
<evidence type="ECO:0000313" key="7">
    <source>
        <dbReference type="Proteomes" id="UP000199623"/>
    </source>
</evidence>
<dbReference type="RefSeq" id="WP_090049721.1">
    <property type="nucleotide sequence ID" value="NZ_FNCC01000006.1"/>
</dbReference>
<organism evidence="6 7">
    <name type="scientific">Lentzea fradiae</name>
    <dbReference type="NCBI Taxonomy" id="200378"/>
    <lineage>
        <taxon>Bacteria</taxon>
        <taxon>Bacillati</taxon>
        <taxon>Actinomycetota</taxon>
        <taxon>Actinomycetes</taxon>
        <taxon>Pseudonocardiales</taxon>
        <taxon>Pseudonocardiaceae</taxon>
        <taxon>Lentzea</taxon>
    </lineage>
</organism>
<dbReference type="GO" id="GO:0071949">
    <property type="term" value="F:FAD binding"/>
    <property type="evidence" value="ECO:0007669"/>
    <property type="project" value="InterPro"/>
</dbReference>
<evidence type="ECO:0000256" key="2">
    <source>
        <dbReference type="ARBA" id="ARBA00022827"/>
    </source>
</evidence>
<dbReference type="InterPro" id="IPR002938">
    <property type="entry name" value="FAD-bd"/>
</dbReference>
<keyword evidence="4" id="KW-0503">Monooxygenase</keyword>
<dbReference type="PANTHER" id="PTHR47178:SF5">
    <property type="entry name" value="FAD-BINDING DOMAIN-CONTAINING PROTEIN"/>
    <property type="match status" value="1"/>
</dbReference>
<dbReference type="PRINTS" id="PR00420">
    <property type="entry name" value="RNGMNOXGNASE"/>
</dbReference>
<dbReference type="Gene3D" id="3.50.50.60">
    <property type="entry name" value="FAD/NAD(P)-binding domain"/>
    <property type="match status" value="1"/>
</dbReference>
<keyword evidence="1" id="KW-0285">Flavoprotein</keyword>
<keyword evidence="3" id="KW-0560">Oxidoreductase</keyword>
<evidence type="ECO:0000313" key="6">
    <source>
        <dbReference type="EMBL" id="SDG20114.1"/>
    </source>
</evidence>
<gene>
    <name evidence="6" type="ORF">SAMN05216553_106146</name>
</gene>
<dbReference type="Proteomes" id="UP000199623">
    <property type="component" value="Unassembled WGS sequence"/>
</dbReference>
<name>A0A1G7SB13_9PSEU</name>
<dbReference type="EMBL" id="FNCC01000006">
    <property type="protein sequence ID" value="SDG20114.1"/>
    <property type="molecule type" value="Genomic_DNA"/>
</dbReference>
<evidence type="ECO:0000256" key="4">
    <source>
        <dbReference type="ARBA" id="ARBA00023033"/>
    </source>
</evidence>
<protein>
    <submittedName>
        <fullName evidence="6">2-polyprenyl-6-methoxyphenol hydroxylase</fullName>
    </submittedName>
</protein>
<dbReference type="STRING" id="200378.SAMN05216553_106146"/>
<keyword evidence="7" id="KW-1185">Reference proteome</keyword>
<dbReference type="SUPFAM" id="SSF51905">
    <property type="entry name" value="FAD/NAD(P)-binding domain"/>
    <property type="match status" value="1"/>
</dbReference>
<dbReference type="AlphaFoldDB" id="A0A1G7SB13"/>
<dbReference type="GO" id="GO:0004497">
    <property type="term" value="F:monooxygenase activity"/>
    <property type="evidence" value="ECO:0007669"/>
    <property type="project" value="UniProtKB-KW"/>
</dbReference>
<evidence type="ECO:0000259" key="5">
    <source>
        <dbReference type="Pfam" id="PF01494"/>
    </source>
</evidence>
<dbReference type="OrthoDB" id="3322136at2"/>
<accession>A0A1G7SB13</accession>
<dbReference type="Pfam" id="PF01494">
    <property type="entry name" value="FAD_binding_3"/>
    <property type="match status" value="2"/>
</dbReference>
<feature type="domain" description="FAD-binding" evidence="5">
    <location>
        <begin position="122"/>
        <end position="354"/>
    </location>
</feature>
<evidence type="ECO:0000256" key="3">
    <source>
        <dbReference type="ARBA" id="ARBA00023002"/>
    </source>
</evidence>
<keyword evidence="2" id="KW-0274">FAD</keyword>
<proteinExistence type="predicted"/>
<evidence type="ECO:0000256" key="1">
    <source>
        <dbReference type="ARBA" id="ARBA00022630"/>
    </source>
</evidence>